<comment type="caution">
    <text evidence="1">The sequence shown here is derived from an EMBL/GenBank/DDBJ whole genome shotgun (WGS) entry which is preliminary data.</text>
</comment>
<reference evidence="1" key="1">
    <citation type="submission" date="2020-06" db="EMBL/GenBank/DDBJ databases">
        <title>Stable isotope informed genome-resolved metagenomics uncovers potential trophic interactions in rhizosphere soil.</title>
        <authorList>
            <person name="Starr E.P."/>
            <person name="Shi S."/>
            <person name="Blazewicz S.J."/>
            <person name="Koch B.J."/>
            <person name="Probst A.J."/>
            <person name="Hungate B.A."/>
            <person name="Pett-Ridge J."/>
            <person name="Firestone M.K."/>
            <person name="Banfield J.F."/>
        </authorList>
    </citation>
    <scope>NUCLEOTIDE SEQUENCE</scope>
    <source>
        <strain evidence="1">YM_69_17</strain>
    </source>
</reference>
<sequence>MSRGMHNYYDLFAASLARRYLENLDRVQDRWEIHFLRRGYDFLLRDIPEGAISALNYLELPPDRREAVFAGALPVAPLTGDEARRIRQGLKHLIAEAEQEAVPMRPAAPAFRVQFA</sequence>
<evidence type="ECO:0000313" key="1">
    <source>
        <dbReference type="EMBL" id="MBW8725362.1"/>
    </source>
</evidence>
<dbReference type="EMBL" id="JAEKLZ010000168">
    <property type="protein sequence ID" value="MBW8725362.1"/>
    <property type="molecule type" value="Genomic_DNA"/>
</dbReference>
<name>A0A952KDL2_9PROT</name>
<proteinExistence type="predicted"/>
<gene>
    <name evidence="1" type="ORF">JF625_09450</name>
</gene>
<dbReference type="Proteomes" id="UP000700706">
    <property type="component" value="Unassembled WGS sequence"/>
</dbReference>
<dbReference type="AlphaFoldDB" id="A0A952KDL2"/>
<accession>A0A952KDL2</accession>
<protein>
    <submittedName>
        <fullName evidence="1">Uncharacterized protein</fullName>
    </submittedName>
</protein>
<evidence type="ECO:0000313" key="2">
    <source>
        <dbReference type="Proteomes" id="UP000700706"/>
    </source>
</evidence>
<organism evidence="1 2">
    <name type="scientific">Inquilinus limosus</name>
    <dbReference type="NCBI Taxonomy" id="171674"/>
    <lineage>
        <taxon>Bacteria</taxon>
        <taxon>Pseudomonadati</taxon>
        <taxon>Pseudomonadota</taxon>
        <taxon>Alphaproteobacteria</taxon>
        <taxon>Rhodospirillales</taxon>
        <taxon>Rhodospirillaceae</taxon>
        <taxon>Inquilinus</taxon>
    </lineage>
</organism>